<feature type="compositionally biased region" description="Basic and acidic residues" evidence="2">
    <location>
        <begin position="646"/>
        <end position="662"/>
    </location>
</feature>
<dbReference type="InterPro" id="IPR050300">
    <property type="entry name" value="GDXG_lipolytic_enzyme"/>
</dbReference>
<keyword evidence="5" id="KW-1185">Reference proteome</keyword>
<feature type="compositionally biased region" description="Polar residues" evidence="2">
    <location>
        <begin position="832"/>
        <end position="845"/>
    </location>
</feature>
<dbReference type="SUPFAM" id="SSF53474">
    <property type="entry name" value="alpha/beta-Hydrolases"/>
    <property type="match status" value="1"/>
</dbReference>
<sequence length="1294" mass="140446">MPLSTLGVVSAVTPSVIETYFSHFLNRGPLRQKPTAHISYHEGLRLIRQFLHYSSLHSVEDLQAFTAQWVPAPIWTKIHDADIPATLLDRSARLIQQQLGPKGIEAVGGREWWQWRRPDAGMKGEWIEMKKDYTERRKTGSPSERIVLYVHGGAYYFGSVDEHRYQMQRHARKLKARVFAPRYRLAPQFPFPCGLQDCIAAYLYLLQDFKPSQILFAGDSAGGGMVLSMLVTLRDQGIPLPAGTMLLSPWVDLTHSFPSVAGDGLGDYIPPHGFHHKPSMIWPPPTSEDIRKLNEASTKKKKAKDALLTAAPTKLPVDQGLTITLDGEKISIKEQIQMYSTNAMLTHPLVSPVQQPSLGGLPPMLIQVGGAELLRDEQIYLAHKAANPKAFAPADAIMEKFGLSKEDVNRYGPTNVYLQSWDDLCHVPHTLSFTRPAKYMYRSVAQFGAWALAHAQHKSIDIMDDDQISIISSGEETDNDGASTLSRTTSVTSKHPAPARSTTSNGVPKNTPTGSVGKAGDPLPPFKDHMIRHRVTRHGDTYPLEPTFELACLHLDPASIGTIKPGPVRKWIERKAWTDTKFAADRRKIAKKRLTEMQKGGDNGWTGERPPPSALAGHRNRLGDGDKAGKGKKSWGLAMWSGWGSSHDESTLEREEAMDQRDASLSLPAAGRPEVPRKHSPASEVRPPRDGAVEMPVEKSHTLSPDAAHRRRRTSSVSMLSAVVGGRGETQRDQDRARERPRSPYRQITDTGQAGIDGSDALRLPNENGTSARSLQSKSSTGRLGQSTDPYATGTSSPHNSRSTTPKSGMTALPTPPTTRSIHPDSTKVAGSENTFLSADSSRPHNGTVAYPFKIRNPMPEFNGSTATLNAITPDSASLAPSTREIERDVAAPPPPPAESPDEQPPVSAVDVEPPRAPQAEEQPHYSDKEIVMPYFEKEVLFNPAPGPSPVTPLDNYQQTGPHDPRLRRLDTNLSTHTASTTSHGQGQQTSIPASPAESQHTGSSSNAFTRNPALNAAASMFGSANPVDGYSTPVQSHNGGRNTPPSGMGPPKPSGFAYNPRDLRNAMLMRQQAVENAAAQQDHQQQQPYQQPQQQQRAGSPHHQVHATQSPSSQSMSHGAPLAHTSPASPSEGMQSQYERQPHQQSQSFAVELPAAKVPGPPSNPAPAIPISASRSGPAELSAMPNPPQDQHSEPTAQLRSVASSLAPRLPELPAPGSPIRTDDPSTGASVSVRENVVMPVVEARRSTPQSRPPVVPPKDEPAVPVQGSRQVGGGDVVKERGAVESVRGRLGM</sequence>
<protein>
    <recommendedName>
        <fullName evidence="3">Alpha/beta hydrolase fold-3 domain-containing protein</fullName>
    </recommendedName>
</protein>
<feature type="compositionally biased region" description="Polar residues" evidence="2">
    <location>
        <begin position="863"/>
        <end position="881"/>
    </location>
</feature>
<feature type="compositionally biased region" description="Low complexity" evidence="2">
    <location>
        <begin position="1081"/>
        <end position="1097"/>
    </location>
</feature>
<dbReference type="InParanoid" id="A0A1V8TGI6"/>
<dbReference type="Pfam" id="PF07859">
    <property type="entry name" value="Abhydrolase_3"/>
    <property type="match status" value="2"/>
</dbReference>
<dbReference type="EMBL" id="NAJO01000008">
    <property type="protein sequence ID" value="OQO10384.1"/>
    <property type="molecule type" value="Genomic_DNA"/>
</dbReference>
<feature type="compositionally biased region" description="Polar residues" evidence="2">
    <location>
        <begin position="500"/>
        <end position="514"/>
    </location>
</feature>
<feature type="compositionally biased region" description="Polar residues" evidence="2">
    <location>
        <begin position="480"/>
        <end position="493"/>
    </location>
</feature>
<dbReference type="InterPro" id="IPR029058">
    <property type="entry name" value="AB_hydrolase_fold"/>
</dbReference>
<feature type="compositionally biased region" description="Pro residues" evidence="2">
    <location>
        <begin position="1160"/>
        <end position="1169"/>
    </location>
</feature>
<evidence type="ECO:0000256" key="1">
    <source>
        <dbReference type="ARBA" id="ARBA00022801"/>
    </source>
</evidence>
<feature type="compositionally biased region" description="Basic and acidic residues" evidence="2">
    <location>
        <begin position="686"/>
        <end position="701"/>
    </location>
</feature>
<dbReference type="Proteomes" id="UP000192596">
    <property type="component" value="Unassembled WGS sequence"/>
</dbReference>
<feature type="domain" description="Alpha/beta hydrolase fold-3" evidence="3">
    <location>
        <begin position="147"/>
        <end position="259"/>
    </location>
</feature>
<feature type="compositionally biased region" description="Basic and acidic residues" evidence="2">
    <location>
        <begin position="729"/>
        <end position="742"/>
    </location>
</feature>
<feature type="domain" description="Alpha/beta hydrolase fold-3" evidence="3">
    <location>
        <begin position="331"/>
        <end position="386"/>
    </location>
</feature>
<feature type="compositionally biased region" description="Polar residues" evidence="2">
    <location>
        <begin position="1107"/>
        <end position="1118"/>
    </location>
</feature>
<feature type="compositionally biased region" description="Low complexity" evidence="2">
    <location>
        <begin position="1170"/>
        <end position="1180"/>
    </location>
</feature>
<feature type="compositionally biased region" description="Polar residues" evidence="2">
    <location>
        <begin position="972"/>
        <end position="1010"/>
    </location>
</feature>
<evidence type="ECO:0000313" key="5">
    <source>
        <dbReference type="Proteomes" id="UP000192596"/>
    </source>
</evidence>
<reference evidence="5" key="1">
    <citation type="submission" date="2017-03" db="EMBL/GenBank/DDBJ databases">
        <title>Genomes of endolithic fungi from Antarctica.</title>
        <authorList>
            <person name="Coleine C."/>
            <person name="Masonjones S."/>
            <person name="Stajich J.E."/>
        </authorList>
    </citation>
    <scope>NUCLEOTIDE SEQUENCE [LARGE SCALE GENOMIC DNA]</scope>
    <source>
        <strain evidence="5">CCFEE 5527</strain>
    </source>
</reference>
<feature type="region of interest" description="Disordered" evidence="2">
    <location>
        <begin position="1028"/>
        <end position="1061"/>
    </location>
</feature>
<name>A0A1V8TGI6_9PEZI</name>
<comment type="caution">
    <text evidence="4">The sequence shown here is derived from an EMBL/GenBank/DDBJ whole genome shotgun (WGS) entry which is preliminary data.</text>
</comment>
<feature type="region of interest" description="Disordered" evidence="2">
    <location>
        <begin position="473"/>
        <end position="527"/>
    </location>
</feature>
<dbReference type="InterPro" id="IPR013094">
    <property type="entry name" value="AB_hydrolase_3"/>
</dbReference>
<dbReference type="PANTHER" id="PTHR48081:SF19">
    <property type="entry name" value="AB HYDROLASE SUPERFAMILY PROTEIN C4A8.06C"/>
    <property type="match status" value="1"/>
</dbReference>
<dbReference type="OrthoDB" id="2336090at2759"/>
<evidence type="ECO:0000313" key="4">
    <source>
        <dbReference type="EMBL" id="OQO10384.1"/>
    </source>
</evidence>
<dbReference type="Gene3D" id="3.40.50.1820">
    <property type="entry name" value="alpha/beta hydrolase"/>
    <property type="match status" value="1"/>
</dbReference>
<accession>A0A1V8TGI6</accession>
<dbReference type="GO" id="GO:0016787">
    <property type="term" value="F:hydrolase activity"/>
    <property type="evidence" value="ECO:0007669"/>
    <property type="project" value="UniProtKB-KW"/>
</dbReference>
<gene>
    <name evidence="4" type="ORF">B0A48_03680</name>
</gene>
<dbReference type="PANTHER" id="PTHR48081">
    <property type="entry name" value="AB HYDROLASE SUPERFAMILY PROTEIN C4A8.06C"/>
    <property type="match status" value="1"/>
</dbReference>
<evidence type="ECO:0000259" key="3">
    <source>
        <dbReference type="Pfam" id="PF07859"/>
    </source>
</evidence>
<proteinExistence type="predicted"/>
<feature type="compositionally biased region" description="Polar residues" evidence="2">
    <location>
        <begin position="1033"/>
        <end position="1044"/>
    </location>
</feature>
<feature type="region of interest" description="Disordered" evidence="2">
    <location>
        <begin position="597"/>
        <end position="1012"/>
    </location>
</feature>
<dbReference type="STRING" id="1507870.A0A1V8TGI6"/>
<feature type="compositionally biased region" description="Polar residues" evidence="2">
    <location>
        <begin position="1127"/>
        <end position="1150"/>
    </location>
</feature>
<feature type="region of interest" description="Disordered" evidence="2">
    <location>
        <begin position="1075"/>
        <end position="1294"/>
    </location>
</feature>
<keyword evidence="1" id="KW-0378">Hydrolase</keyword>
<feature type="compositionally biased region" description="Polar residues" evidence="2">
    <location>
        <begin position="767"/>
        <end position="808"/>
    </location>
</feature>
<evidence type="ECO:0000256" key="2">
    <source>
        <dbReference type="SAM" id="MobiDB-lite"/>
    </source>
</evidence>
<feature type="compositionally biased region" description="Polar residues" evidence="2">
    <location>
        <begin position="1195"/>
        <end position="1205"/>
    </location>
</feature>
<feature type="compositionally biased region" description="Basic and acidic residues" evidence="2">
    <location>
        <begin position="922"/>
        <end position="940"/>
    </location>
</feature>
<organism evidence="4 5">
    <name type="scientific">Cryoendolithus antarcticus</name>
    <dbReference type="NCBI Taxonomy" id="1507870"/>
    <lineage>
        <taxon>Eukaryota</taxon>
        <taxon>Fungi</taxon>
        <taxon>Dikarya</taxon>
        <taxon>Ascomycota</taxon>
        <taxon>Pezizomycotina</taxon>
        <taxon>Dothideomycetes</taxon>
        <taxon>Dothideomycetidae</taxon>
        <taxon>Cladosporiales</taxon>
        <taxon>Cladosporiaceae</taxon>
        <taxon>Cryoendolithus</taxon>
    </lineage>
</organism>